<proteinExistence type="predicted"/>
<name>A0ABX1TT44_9PROT</name>
<dbReference type="Pfam" id="PF13699">
    <property type="entry name" value="eCIS_core"/>
    <property type="match status" value="1"/>
</dbReference>
<evidence type="ECO:0000256" key="1">
    <source>
        <dbReference type="SAM" id="MobiDB-lite"/>
    </source>
</evidence>
<dbReference type="Proteomes" id="UP000749010">
    <property type="component" value="Unassembled WGS sequence"/>
</dbReference>
<dbReference type="InterPro" id="IPR025295">
    <property type="entry name" value="eCIS_core_dom"/>
</dbReference>
<feature type="domain" description="eCIS core" evidence="2">
    <location>
        <begin position="67"/>
        <end position="142"/>
    </location>
</feature>
<comment type="caution">
    <text evidence="3">The sequence shown here is derived from an EMBL/GenBank/DDBJ whole genome shotgun (WGS) entry which is preliminary data.</text>
</comment>
<evidence type="ECO:0000313" key="3">
    <source>
        <dbReference type="EMBL" id="NMQ26653.1"/>
    </source>
</evidence>
<protein>
    <submittedName>
        <fullName evidence="3">DUF4157 domain-containing protein</fullName>
    </submittedName>
</protein>
<gene>
    <name evidence="3" type="ORF">E4Q23_02080</name>
</gene>
<accession>A0ABX1TT44</accession>
<organism evidence="3 4">
    <name type="scientific">Candidatus Accumulibacter phosphatis</name>
    <dbReference type="NCBI Taxonomy" id="327160"/>
    <lineage>
        <taxon>Bacteria</taxon>
        <taxon>Pseudomonadati</taxon>
        <taxon>Pseudomonadota</taxon>
        <taxon>Betaproteobacteria</taxon>
        <taxon>Candidatus Accumulibacter</taxon>
    </lineage>
</organism>
<evidence type="ECO:0000259" key="2">
    <source>
        <dbReference type="Pfam" id="PF13699"/>
    </source>
</evidence>
<keyword evidence="4" id="KW-1185">Reference proteome</keyword>
<sequence length="393" mass="42532">MGQDRYAWILRPGRARPALADEAAPDPPFNPNEAVLHRHATEGAGGGAVSAGVERSIRGLSGHGDALPAGLRDFAEAGLGQALPDVRIHTGPRANALAREVKADAFTVGRDVFFGEGHFAPQTWRGRRLIAHELAHVVQQAAAPATTLYRFTAELGDGNAILIRPEPKDTDADLDRVLGPGIQPRRIAGRSRIDVTACFPPGVVKAMSMGPLNCNDFVRRARGEVAPGTRPQVGDLLPRVLWEELLKKGYRIRSIGAVQLSGRVETVTETSWKPFEPRMGDLVFMNGSIHLKGNAKSPDRAGDNFTVDWDHVAFFILRSRYGVEFHLAKDGDENPVGIYHTGMMPEDPEAPEAQGAYVKGATTLTAYLAAFDPDPAPPAGTKPPHKEMKPRRP</sequence>
<evidence type="ECO:0000313" key="4">
    <source>
        <dbReference type="Proteomes" id="UP000749010"/>
    </source>
</evidence>
<feature type="region of interest" description="Disordered" evidence="1">
    <location>
        <begin position="371"/>
        <end position="393"/>
    </location>
</feature>
<dbReference type="EMBL" id="SPMY01000006">
    <property type="protein sequence ID" value="NMQ26653.1"/>
    <property type="molecule type" value="Genomic_DNA"/>
</dbReference>
<reference evidence="3 4" key="1">
    <citation type="submission" date="2019-03" db="EMBL/GenBank/DDBJ databases">
        <title>Metabolic reconstructions from genomes of highly enriched 'Candidatus Accumulibacter' and 'Candidatus Competibacter' bioreactor populations.</title>
        <authorList>
            <person name="Annavajhala M.K."/>
            <person name="Welles L."/>
            <person name="Abbas B."/>
            <person name="Sorokin D."/>
            <person name="Park H."/>
            <person name="Van Loosdrecht M."/>
            <person name="Chandran K."/>
        </authorList>
    </citation>
    <scope>NUCLEOTIDE SEQUENCE [LARGE SCALE GENOMIC DNA]</scope>
    <source>
        <strain evidence="3 4">SBR_S</strain>
    </source>
</reference>